<evidence type="ECO:0000256" key="3">
    <source>
        <dbReference type="ARBA" id="ARBA00022989"/>
    </source>
</evidence>
<keyword evidence="4 6" id="KW-0472">Membrane</keyword>
<keyword evidence="8" id="KW-1185">Reference proteome</keyword>
<keyword evidence="2 6" id="KW-0812">Transmembrane</keyword>
<organism evidence="8 9">
    <name type="scientific">Drosophila suzukii</name>
    <name type="common">Spotted-wing drosophila fruit fly</name>
    <dbReference type="NCBI Taxonomy" id="28584"/>
    <lineage>
        <taxon>Eukaryota</taxon>
        <taxon>Metazoa</taxon>
        <taxon>Ecdysozoa</taxon>
        <taxon>Arthropoda</taxon>
        <taxon>Hexapoda</taxon>
        <taxon>Insecta</taxon>
        <taxon>Pterygota</taxon>
        <taxon>Neoptera</taxon>
        <taxon>Endopterygota</taxon>
        <taxon>Diptera</taxon>
        <taxon>Brachycera</taxon>
        <taxon>Muscomorpha</taxon>
        <taxon>Ephydroidea</taxon>
        <taxon>Drosophilidae</taxon>
        <taxon>Drosophila</taxon>
        <taxon>Sophophora</taxon>
    </lineage>
</organism>
<dbReference type="AlphaFoldDB" id="A0AB39Z913"/>
<comment type="subcellular location">
    <subcellularLocation>
        <location evidence="1">Nucleus inner membrane</location>
        <topology evidence="1">Multi-pass membrane protein</topology>
    </subcellularLocation>
</comment>
<evidence type="ECO:0000256" key="1">
    <source>
        <dbReference type="ARBA" id="ARBA00004473"/>
    </source>
</evidence>
<gene>
    <name evidence="9" type="primary">MAN1</name>
</gene>
<dbReference type="PANTHER" id="PTHR13428">
    <property type="entry name" value="INNER NUCLEAR MEMBRANE PROTEIN MAN1 LEM DOMAIN CONTAINING PROTEIN"/>
    <property type="match status" value="1"/>
</dbReference>
<dbReference type="InterPro" id="IPR052277">
    <property type="entry name" value="INM_ESCRT-Associated"/>
</dbReference>
<keyword evidence="5" id="KW-0539">Nucleus</keyword>
<dbReference type="GO" id="GO:0031490">
    <property type="term" value="F:chromatin DNA binding"/>
    <property type="evidence" value="ECO:0007669"/>
    <property type="project" value="TreeGrafter"/>
</dbReference>
<evidence type="ECO:0000256" key="2">
    <source>
        <dbReference type="ARBA" id="ARBA00022692"/>
    </source>
</evidence>
<dbReference type="GO" id="GO:0030514">
    <property type="term" value="P:negative regulation of BMP signaling pathway"/>
    <property type="evidence" value="ECO:0007669"/>
    <property type="project" value="TreeGrafter"/>
</dbReference>
<feature type="transmembrane region" description="Helical" evidence="6">
    <location>
        <begin position="401"/>
        <end position="425"/>
    </location>
</feature>
<name>A0AB39Z913_DROSZ</name>
<feature type="transmembrane region" description="Helical" evidence="6">
    <location>
        <begin position="234"/>
        <end position="257"/>
    </location>
</feature>
<dbReference type="InterPro" id="IPR003887">
    <property type="entry name" value="LEM_dom"/>
</dbReference>
<sequence length="654" mass="74403">MSSESLNSLTDKELHRKLIQSGFPSTPVTETTRAVLIEKLRKHARADKLKKRSNKYVLYSKEQPDSQNLPYPQYPQYHAPQPPLIYANGLDNNNDLELSRSSSVFNRSFDENDSSPLQLSASKMYAPPPVVASNYDGDCSPHSLGGLNGKYRQQCSMPYALDTSNNYGKPSGKVKISDGGVVNRLLSFRDTTIQRKCNYPSGPVSRIPPRNDRHNRFALSDLKSFFKNPDIRPYIIPQVLISLFLIFLTIITVLYVGKRFEQSTIDKTALKYTLCNPNDLQLVGETVNCIAKDSLSDALDLSEELFRHLNERARLHHCKDASLSPALEIGEFVREMVSRPTTHRGILHNNLKAAKYLIEENPQWNIKVVDSSKDLGKSLYYELSEPNLPLKCIVWKKVTRFFTVIGSLLLIVAGFLVVYFAVVIYRVKQKEALLAVDQFSKDIINELIYLSSQSESAEVIISQLQEKFVPAKNRSKHLSSWYKALKQLEKNDSRVLFGMVNRDGKPMRTIAWNRNLDKKDVGLVKKWQSPAFDNSNKIANPPTPCLKIRHMFDSSEVDQANLKQSIVDSIIEKVGSRCKICDVQLDIQSCCVYIRCASEEDAGMIHNEINGWWFDKRLISIKFLRLERYLSRFPKPSADPLFFHTSEAANNTHS</sequence>
<dbReference type="GO" id="GO:0005637">
    <property type="term" value="C:nuclear inner membrane"/>
    <property type="evidence" value="ECO:0007669"/>
    <property type="project" value="UniProtKB-SubCell"/>
</dbReference>
<dbReference type="CDD" id="cd12934">
    <property type="entry name" value="LEM"/>
    <property type="match status" value="1"/>
</dbReference>
<evidence type="ECO:0000313" key="9">
    <source>
        <dbReference type="RefSeq" id="XP_016930409.3"/>
    </source>
</evidence>
<dbReference type="GeneID" id="108010099"/>
<dbReference type="SUPFAM" id="SSF63451">
    <property type="entry name" value="LEM domain"/>
    <property type="match status" value="1"/>
</dbReference>
<dbReference type="Proteomes" id="UP001652628">
    <property type="component" value="Chromosome 2R"/>
</dbReference>
<evidence type="ECO:0000256" key="4">
    <source>
        <dbReference type="ARBA" id="ARBA00023136"/>
    </source>
</evidence>
<dbReference type="Pfam" id="PF03020">
    <property type="entry name" value="LEM"/>
    <property type="match status" value="1"/>
</dbReference>
<feature type="domain" description="LEM" evidence="7">
    <location>
        <begin position="3"/>
        <end position="47"/>
    </location>
</feature>
<dbReference type="PROSITE" id="PS50954">
    <property type="entry name" value="LEM"/>
    <property type="match status" value="1"/>
</dbReference>
<dbReference type="RefSeq" id="XP_016930409.3">
    <property type="nucleotide sequence ID" value="XM_017074920.4"/>
</dbReference>
<reference evidence="9" key="1">
    <citation type="submission" date="2025-08" db="UniProtKB">
        <authorList>
            <consortium name="RefSeq"/>
        </authorList>
    </citation>
    <scope>IDENTIFICATION</scope>
</reference>
<dbReference type="SMART" id="SM00540">
    <property type="entry name" value="LEM"/>
    <property type="match status" value="1"/>
</dbReference>
<evidence type="ECO:0000256" key="5">
    <source>
        <dbReference type="ARBA" id="ARBA00023242"/>
    </source>
</evidence>
<proteinExistence type="predicted"/>
<dbReference type="PANTHER" id="PTHR13428:SF12">
    <property type="entry name" value="INNER NUCLEAR MEMBRANE PROTEIN MAN1"/>
    <property type="match status" value="1"/>
</dbReference>
<dbReference type="InterPro" id="IPR041885">
    <property type="entry name" value="MAN1_winged_helix_dom"/>
</dbReference>
<protein>
    <submittedName>
        <fullName evidence="9">Inner nuclear membrane protein Man1</fullName>
    </submittedName>
</protein>
<dbReference type="GO" id="GO:0006998">
    <property type="term" value="P:nuclear envelope organization"/>
    <property type="evidence" value="ECO:0007669"/>
    <property type="project" value="TreeGrafter"/>
</dbReference>
<accession>A0AB39Z913</accession>
<dbReference type="Gene3D" id="1.10.10.1180">
    <property type="entry name" value="MAN1, winged-helix domain"/>
    <property type="match status" value="1"/>
</dbReference>
<evidence type="ECO:0000256" key="6">
    <source>
        <dbReference type="SAM" id="Phobius"/>
    </source>
</evidence>
<dbReference type="CDD" id="cd12286">
    <property type="entry name" value="RRM_Man1"/>
    <property type="match status" value="1"/>
</dbReference>
<dbReference type="InterPro" id="IPR011015">
    <property type="entry name" value="LEM/LEM-like_dom_sf"/>
</dbReference>
<dbReference type="SUPFAM" id="SSF54928">
    <property type="entry name" value="RNA-binding domain, RBD"/>
    <property type="match status" value="1"/>
</dbReference>
<evidence type="ECO:0000313" key="8">
    <source>
        <dbReference type="Proteomes" id="UP001652628"/>
    </source>
</evidence>
<keyword evidence="3 6" id="KW-1133">Transmembrane helix</keyword>
<dbReference type="InterPro" id="IPR034394">
    <property type="entry name" value="Man1_RRM"/>
</dbReference>
<dbReference type="InterPro" id="IPR012677">
    <property type="entry name" value="Nucleotide-bd_a/b_plait_sf"/>
</dbReference>
<evidence type="ECO:0000259" key="7">
    <source>
        <dbReference type="PROSITE" id="PS50954"/>
    </source>
</evidence>
<dbReference type="Gene3D" id="1.10.720.40">
    <property type="match status" value="1"/>
</dbReference>
<dbReference type="Gene3D" id="3.30.70.330">
    <property type="match status" value="1"/>
</dbReference>
<dbReference type="InterPro" id="IPR035979">
    <property type="entry name" value="RBD_domain_sf"/>
</dbReference>